<comment type="caution">
    <text evidence="8">The sequence shown here is derived from an EMBL/GenBank/DDBJ whole genome shotgun (WGS) entry which is preliminary data.</text>
</comment>
<proteinExistence type="inferred from homology"/>
<evidence type="ECO:0000256" key="4">
    <source>
        <dbReference type="ARBA" id="ARBA00022801"/>
    </source>
</evidence>
<evidence type="ECO:0000256" key="6">
    <source>
        <dbReference type="ARBA" id="ARBA00023049"/>
    </source>
</evidence>
<keyword evidence="6" id="KW-0482">Metalloprotease</keyword>
<organism evidence="8 9">
    <name type="scientific">Copranaerobaculum intestinale</name>
    <dbReference type="NCBI Taxonomy" id="2692629"/>
    <lineage>
        <taxon>Bacteria</taxon>
        <taxon>Bacillati</taxon>
        <taxon>Bacillota</taxon>
        <taxon>Erysipelotrichia</taxon>
        <taxon>Erysipelotrichales</taxon>
        <taxon>Erysipelotrichaceae</taxon>
        <taxon>Copranaerobaculum</taxon>
    </lineage>
</organism>
<dbReference type="GO" id="GO:0008237">
    <property type="term" value="F:metallopeptidase activity"/>
    <property type="evidence" value="ECO:0007669"/>
    <property type="project" value="UniProtKB-KW"/>
</dbReference>
<keyword evidence="7" id="KW-0812">Transmembrane</keyword>
<gene>
    <name evidence="8" type="ORF">GSF08_05245</name>
</gene>
<dbReference type="RefSeq" id="WP_160624792.1">
    <property type="nucleotide sequence ID" value="NZ_WUUQ01000002.1"/>
</dbReference>
<feature type="transmembrane region" description="Helical" evidence="7">
    <location>
        <begin position="27"/>
        <end position="45"/>
    </location>
</feature>
<evidence type="ECO:0000256" key="5">
    <source>
        <dbReference type="ARBA" id="ARBA00022833"/>
    </source>
</evidence>
<dbReference type="PANTHER" id="PTHR39188">
    <property type="entry name" value="MEMBRANE-ASSOCIATED ZINC METALLOPROTEASE M50B"/>
    <property type="match status" value="1"/>
</dbReference>
<name>A0A6N8U7M8_9FIRM</name>
<evidence type="ECO:0000256" key="7">
    <source>
        <dbReference type="SAM" id="Phobius"/>
    </source>
</evidence>
<feature type="transmembrane region" description="Helical" evidence="7">
    <location>
        <begin position="88"/>
        <end position="108"/>
    </location>
</feature>
<accession>A0A6N8U7M8</accession>
<dbReference type="GO" id="GO:0006508">
    <property type="term" value="P:proteolysis"/>
    <property type="evidence" value="ECO:0007669"/>
    <property type="project" value="UniProtKB-KW"/>
</dbReference>
<comment type="similarity">
    <text evidence="2">Belongs to the peptidase M50B family.</text>
</comment>
<dbReference type="PANTHER" id="PTHR39188:SF3">
    <property type="entry name" value="STAGE IV SPORULATION PROTEIN FB"/>
    <property type="match status" value="1"/>
</dbReference>
<dbReference type="Proteomes" id="UP000434036">
    <property type="component" value="Unassembled WGS sequence"/>
</dbReference>
<evidence type="ECO:0000313" key="8">
    <source>
        <dbReference type="EMBL" id="MXQ73334.1"/>
    </source>
</evidence>
<keyword evidence="7" id="KW-1133">Transmembrane helix</keyword>
<keyword evidence="3" id="KW-0645">Protease</keyword>
<dbReference type="AlphaFoldDB" id="A0A6N8U7M8"/>
<reference evidence="8 9" key="1">
    <citation type="submission" date="2019-12" db="EMBL/GenBank/DDBJ databases">
        <authorList>
            <person name="Yang R."/>
        </authorList>
    </citation>
    <scope>NUCLEOTIDE SEQUENCE [LARGE SCALE GENOMIC DNA]</scope>
    <source>
        <strain evidence="8 9">DONG20-135</strain>
    </source>
</reference>
<keyword evidence="9" id="KW-1185">Reference proteome</keyword>
<reference evidence="8 9" key="2">
    <citation type="submission" date="2020-01" db="EMBL/GenBank/DDBJ databases">
        <title>Clostridiaceae sp. nov. isolated from the gut of human by culturomics.</title>
        <authorList>
            <person name="Chang Y."/>
        </authorList>
    </citation>
    <scope>NUCLEOTIDE SEQUENCE [LARGE SCALE GENOMIC DNA]</scope>
    <source>
        <strain evidence="8 9">DONG20-135</strain>
    </source>
</reference>
<dbReference type="EMBL" id="WUUQ01000002">
    <property type="protein sequence ID" value="MXQ73334.1"/>
    <property type="molecule type" value="Genomic_DNA"/>
</dbReference>
<keyword evidence="7" id="KW-0472">Membrane</keyword>
<sequence>MQKVMLCIFAILAVHECAHLLTARIFHYEIGPVIIYPFGLGARIYHIGHGNVWKELLIIAAGPATHLFFPFVFEWLELSGLISQSYHSYLIQINSSILLFNTLLVWPLDGGRILQSIFHLCLPYDVAQLLTFGCSLFNLLLICTGHLVLNASSILVVIFLFLQILIAWRQLAIDQFQFYMYRYQHPFNGHLKAHEHNDLYRQRENLLRMGKGWISERDWLKRHLTQPKDMDAEHSSFMI</sequence>
<evidence type="ECO:0000313" key="9">
    <source>
        <dbReference type="Proteomes" id="UP000434036"/>
    </source>
</evidence>
<keyword evidence="4" id="KW-0378">Hydrolase</keyword>
<evidence type="ECO:0000256" key="2">
    <source>
        <dbReference type="ARBA" id="ARBA00007931"/>
    </source>
</evidence>
<feature type="transmembrane region" description="Helical" evidence="7">
    <location>
        <begin position="154"/>
        <end position="172"/>
    </location>
</feature>
<comment type="cofactor">
    <cofactor evidence="1">
        <name>Zn(2+)</name>
        <dbReference type="ChEBI" id="CHEBI:29105"/>
    </cofactor>
</comment>
<feature type="transmembrane region" description="Helical" evidence="7">
    <location>
        <begin position="129"/>
        <end position="148"/>
    </location>
</feature>
<evidence type="ECO:0000256" key="1">
    <source>
        <dbReference type="ARBA" id="ARBA00001947"/>
    </source>
</evidence>
<feature type="transmembrane region" description="Helical" evidence="7">
    <location>
        <begin position="57"/>
        <end position="76"/>
    </location>
</feature>
<keyword evidence="5" id="KW-0862">Zinc</keyword>
<protein>
    <submittedName>
        <fullName evidence="8">Stage IV sporulation protein FB</fullName>
    </submittedName>
</protein>
<evidence type="ECO:0000256" key="3">
    <source>
        <dbReference type="ARBA" id="ARBA00022670"/>
    </source>
</evidence>